<gene>
    <name evidence="2" type="ORF">PR048_022005</name>
</gene>
<protein>
    <submittedName>
        <fullName evidence="2">Uncharacterized protein</fullName>
    </submittedName>
</protein>
<accession>A0ABQ9GZV5</accession>
<evidence type="ECO:0000313" key="2">
    <source>
        <dbReference type="EMBL" id="KAJ8877550.1"/>
    </source>
</evidence>
<feature type="compositionally biased region" description="Polar residues" evidence="1">
    <location>
        <begin position="1"/>
        <end position="43"/>
    </location>
</feature>
<proteinExistence type="predicted"/>
<organism evidence="2 3">
    <name type="scientific">Dryococelus australis</name>
    <dbReference type="NCBI Taxonomy" id="614101"/>
    <lineage>
        <taxon>Eukaryota</taxon>
        <taxon>Metazoa</taxon>
        <taxon>Ecdysozoa</taxon>
        <taxon>Arthropoda</taxon>
        <taxon>Hexapoda</taxon>
        <taxon>Insecta</taxon>
        <taxon>Pterygota</taxon>
        <taxon>Neoptera</taxon>
        <taxon>Polyneoptera</taxon>
        <taxon>Phasmatodea</taxon>
        <taxon>Verophasmatodea</taxon>
        <taxon>Anareolatae</taxon>
        <taxon>Phasmatidae</taxon>
        <taxon>Eurycanthinae</taxon>
        <taxon>Dryococelus</taxon>
    </lineage>
</organism>
<evidence type="ECO:0000256" key="1">
    <source>
        <dbReference type="SAM" id="MobiDB-lite"/>
    </source>
</evidence>
<keyword evidence="3" id="KW-1185">Reference proteome</keyword>
<sequence length="396" mass="43522">MPACTSRSHNQSTNQTPSSSHTSDQPSTALGQGPHFNQQSPSQDLPWLKPRLDSVIPMPLTGTIELLSHSNSFIMVRGIDGEVVFLYFVARARQPQQPNISRNPENPCFQCAHQLWITGAVGIFIKLICDRHVVRPLQTPHTAIQCRSGLRCLSLLRQCAGSAEPPPAAHHRSLAEWHTYWHPPNCVPCPARCHEAAEAAGATLPPRRQSSSVPPTGRTLMPLRPRCRFSSGSCPPASLPQLYPSLIPLLHNLQTPTAAAPCSSLGMVLVLVSGRRSSLLLGSSAQSSTPTRKQTLEVLGRALSPPPLFTSVCQPRAPDDNLIQHHMCAPQKRQRNASKRATVNKLHALGKHYVNIKGNINISKQKLWVLKNVHSISHRRLEMKTDSFHNMGNHGK</sequence>
<reference evidence="2 3" key="1">
    <citation type="submission" date="2023-02" db="EMBL/GenBank/DDBJ databases">
        <title>LHISI_Scaffold_Assembly.</title>
        <authorList>
            <person name="Stuart O.P."/>
            <person name="Cleave R."/>
            <person name="Magrath M.J.L."/>
            <person name="Mikheyev A.S."/>
        </authorList>
    </citation>
    <scope>NUCLEOTIDE SEQUENCE [LARGE SCALE GENOMIC DNA]</scope>
    <source>
        <strain evidence="2">Daus_M_001</strain>
        <tissue evidence="2">Leg muscle</tissue>
    </source>
</reference>
<name>A0ABQ9GZV5_9NEOP</name>
<dbReference type="EMBL" id="JARBHB010000008">
    <property type="protein sequence ID" value="KAJ8877550.1"/>
    <property type="molecule type" value="Genomic_DNA"/>
</dbReference>
<evidence type="ECO:0000313" key="3">
    <source>
        <dbReference type="Proteomes" id="UP001159363"/>
    </source>
</evidence>
<comment type="caution">
    <text evidence="2">The sequence shown here is derived from an EMBL/GenBank/DDBJ whole genome shotgun (WGS) entry which is preliminary data.</text>
</comment>
<feature type="region of interest" description="Disordered" evidence="1">
    <location>
        <begin position="1"/>
        <end position="48"/>
    </location>
</feature>
<dbReference type="Proteomes" id="UP001159363">
    <property type="component" value="Chromosome 7"/>
</dbReference>